<feature type="region of interest" description="Disordered" evidence="1">
    <location>
        <begin position="120"/>
        <end position="160"/>
    </location>
</feature>
<reference evidence="2" key="1">
    <citation type="submission" date="2019-12" db="EMBL/GenBank/DDBJ databases">
        <title>Genome sequencing and annotation of Brassica cretica.</title>
        <authorList>
            <person name="Studholme D.J."/>
            <person name="Sarris P.F."/>
        </authorList>
    </citation>
    <scope>NUCLEOTIDE SEQUENCE</scope>
    <source>
        <strain evidence="2">PFS-001/15</strain>
        <tissue evidence="2">Leaf</tissue>
    </source>
</reference>
<dbReference type="AlphaFoldDB" id="A0A8S9LS14"/>
<organism evidence="2 3">
    <name type="scientific">Brassica cretica</name>
    <name type="common">Mustard</name>
    <dbReference type="NCBI Taxonomy" id="69181"/>
    <lineage>
        <taxon>Eukaryota</taxon>
        <taxon>Viridiplantae</taxon>
        <taxon>Streptophyta</taxon>
        <taxon>Embryophyta</taxon>
        <taxon>Tracheophyta</taxon>
        <taxon>Spermatophyta</taxon>
        <taxon>Magnoliopsida</taxon>
        <taxon>eudicotyledons</taxon>
        <taxon>Gunneridae</taxon>
        <taxon>Pentapetalae</taxon>
        <taxon>rosids</taxon>
        <taxon>malvids</taxon>
        <taxon>Brassicales</taxon>
        <taxon>Brassicaceae</taxon>
        <taxon>Brassiceae</taxon>
        <taxon>Brassica</taxon>
    </lineage>
</organism>
<protein>
    <submittedName>
        <fullName evidence="2">Uncharacterized protein</fullName>
    </submittedName>
</protein>
<proteinExistence type="predicted"/>
<sequence>MEGSPYRKFFISWKGSGTELGVPSSRDPECSLIGDPKWPASERQNAKSEQISGVVLPRKAEYGPGSPYRKFSISWKGARFQGPNSGFLLAGPGTFPYRGPEGLGPAWRLEEMISGYFSPTAGVAQRPDRQLGSFERPRAVPGDVETEKVPEPAADDPPAS</sequence>
<evidence type="ECO:0000313" key="3">
    <source>
        <dbReference type="Proteomes" id="UP000712281"/>
    </source>
</evidence>
<evidence type="ECO:0000256" key="1">
    <source>
        <dbReference type="SAM" id="MobiDB-lite"/>
    </source>
</evidence>
<dbReference type="Proteomes" id="UP000712281">
    <property type="component" value="Unassembled WGS sequence"/>
</dbReference>
<dbReference type="EMBL" id="QGKW02000276">
    <property type="protein sequence ID" value="KAF2608619.1"/>
    <property type="molecule type" value="Genomic_DNA"/>
</dbReference>
<gene>
    <name evidence="2" type="ORF">F2Q68_00044619</name>
</gene>
<accession>A0A8S9LS14</accession>
<name>A0A8S9LS14_BRACR</name>
<evidence type="ECO:0000313" key="2">
    <source>
        <dbReference type="EMBL" id="KAF2608619.1"/>
    </source>
</evidence>
<comment type="caution">
    <text evidence="2">The sequence shown here is derived from an EMBL/GenBank/DDBJ whole genome shotgun (WGS) entry which is preliminary data.</text>
</comment>